<organism evidence="3 4">
    <name type="scientific">Pseudohongiella spirulinae</name>
    <dbReference type="NCBI Taxonomy" id="1249552"/>
    <lineage>
        <taxon>Bacteria</taxon>
        <taxon>Pseudomonadati</taxon>
        <taxon>Pseudomonadota</taxon>
        <taxon>Gammaproteobacteria</taxon>
        <taxon>Pseudomonadales</taxon>
        <taxon>Pseudohongiellaceae</taxon>
        <taxon>Pseudohongiella</taxon>
    </lineage>
</organism>
<dbReference type="Gene3D" id="3.40.50.720">
    <property type="entry name" value="NAD(P)-binding Rossmann-like Domain"/>
    <property type="match status" value="1"/>
</dbReference>
<reference evidence="3 4" key="1">
    <citation type="submission" date="2015-11" db="EMBL/GenBank/DDBJ databases">
        <authorList>
            <person name="Zhang Y."/>
            <person name="Guo Z."/>
        </authorList>
    </citation>
    <scope>NUCLEOTIDE SEQUENCE [LARGE SCALE GENOMIC DNA]</scope>
    <source>
        <strain evidence="3 4">KCTC 32221</strain>
    </source>
</reference>
<keyword evidence="4" id="KW-1185">Reference proteome</keyword>
<protein>
    <submittedName>
        <fullName evidence="3">Short chain dehydrogenase</fullName>
    </submittedName>
</protein>
<gene>
    <name evidence="3" type="ORF">PS2015_916</name>
</gene>
<sequence length="245" mass="25575">MSSTSRTGRLAGKTVVVIGGTSGIGLATAIAAADEGARVWAGGRSAEHLEKARAVAAGKVELVQVDTHDDQGLKALFEQAGSIDHLVSAATGGTRTLKPFVEQSEEQFQAAFGKLWGYAKVARVGAPYIPKDGSLTFVSGAPARRFKPNMSALSCVGGAVENMVRCLAVELSPVRVNVVSPGIIDTALFDWMGNEKNERVAAMTQGQLVKRIGKPEEVASALIYLMLNGYATGTTVDVDGGQLLS</sequence>
<dbReference type="InterPro" id="IPR036291">
    <property type="entry name" value="NAD(P)-bd_dom_sf"/>
</dbReference>
<evidence type="ECO:0000313" key="4">
    <source>
        <dbReference type="Proteomes" id="UP000065641"/>
    </source>
</evidence>
<accession>A0A0S2KCC1</accession>
<dbReference type="GO" id="GO:0016491">
    <property type="term" value="F:oxidoreductase activity"/>
    <property type="evidence" value="ECO:0007669"/>
    <property type="project" value="UniProtKB-KW"/>
</dbReference>
<dbReference type="OrthoDB" id="9806974at2"/>
<evidence type="ECO:0000256" key="1">
    <source>
        <dbReference type="ARBA" id="ARBA00006484"/>
    </source>
</evidence>
<dbReference type="PANTHER" id="PTHR43477">
    <property type="entry name" value="DIHYDROANTICAPSIN 7-DEHYDROGENASE"/>
    <property type="match status" value="1"/>
</dbReference>
<dbReference type="Pfam" id="PF13561">
    <property type="entry name" value="adh_short_C2"/>
    <property type="match status" value="1"/>
</dbReference>
<evidence type="ECO:0000256" key="2">
    <source>
        <dbReference type="ARBA" id="ARBA00023002"/>
    </source>
</evidence>
<comment type="similarity">
    <text evidence="1">Belongs to the short-chain dehydrogenases/reductases (SDR) family.</text>
</comment>
<proteinExistence type="inferred from homology"/>
<dbReference type="PANTHER" id="PTHR43477:SF1">
    <property type="entry name" value="DIHYDROANTICAPSIN 7-DEHYDROGENASE"/>
    <property type="match status" value="1"/>
</dbReference>
<dbReference type="RefSeq" id="WP_058021114.1">
    <property type="nucleotide sequence ID" value="NZ_CP013189.1"/>
</dbReference>
<evidence type="ECO:0000313" key="3">
    <source>
        <dbReference type="EMBL" id="ALO45586.1"/>
    </source>
</evidence>
<keyword evidence="2" id="KW-0560">Oxidoreductase</keyword>
<dbReference type="SUPFAM" id="SSF51735">
    <property type="entry name" value="NAD(P)-binding Rossmann-fold domains"/>
    <property type="match status" value="1"/>
</dbReference>
<dbReference type="KEGG" id="pspi:PS2015_916"/>
<dbReference type="EMBL" id="CP013189">
    <property type="protein sequence ID" value="ALO45586.1"/>
    <property type="molecule type" value="Genomic_DNA"/>
</dbReference>
<dbReference type="STRING" id="1249552.PS2015_916"/>
<dbReference type="InterPro" id="IPR002347">
    <property type="entry name" value="SDR_fam"/>
</dbReference>
<dbReference type="Proteomes" id="UP000065641">
    <property type="component" value="Chromosome"/>
</dbReference>
<name>A0A0S2KCC1_9GAMM</name>
<dbReference type="AlphaFoldDB" id="A0A0S2KCC1"/>
<dbReference type="PRINTS" id="PR00081">
    <property type="entry name" value="GDHRDH"/>
</dbReference>
<dbReference type="InterPro" id="IPR051122">
    <property type="entry name" value="SDR_DHRS6-like"/>
</dbReference>